<keyword evidence="3" id="KW-0863">Zinc-finger</keyword>
<dbReference type="GO" id="GO:0008270">
    <property type="term" value="F:zinc ion binding"/>
    <property type="evidence" value="ECO:0007669"/>
    <property type="project" value="UniProtKB-KW"/>
</dbReference>
<dbReference type="Proteomes" id="UP000663873">
    <property type="component" value="Unassembled WGS sequence"/>
</dbReference>
<feature type="non-terminal residue" evidence="7">
    <location>
        <position position="1"/>
    </location>
</feature>
<keyword evidence="2" id="KW-0479">Metal-binding</keyword>
<evidence type="ECO:0000313" key="8">
    <source>
        <dbReference type="Proteomes" id="UP000663873"/>
    </source>
</evidence>
<keyword evidence="8" id="KW-1185">Reference proteome</keyword>
<proteinExistence type="predicted"/>
<evidence type="ECO:0000256" key="4">
    <source>
        <dbReference type="ARBA" id="ARBA00022833"/>
    </source>
</evidence>
<evidence type="ECO:0000256" key="5">
    <source>
        <dbReference type="ARBA" id="ARBA00023242"/>
    </source>
</evidence>
<dbReference type="AlphaFoldDB" id="A0A821GH22"/>
<dbReference type="PANTHER" id="PTHR46481:SF10">
    <property type="entry name" value="ZINC FINGER BED DOMAIN-CONTAINING PROTEIN 39"/>
    <property type="match status" value="1"/>
</dbReference>
<gene>
    <name evidence="7" type="ORF">UJA718_LOCUS34497</name>
</gene>
<reference evidence="7" key="1">
    <citation type="submission" date="2021-02" db="EMBL/GenBank/DDBJ databases">
        <authorList>
            <person name="Nowell W R."/>
        </authorList>
    </citation>
    <scope>NUCLEOTIDE SEQUENCE</scope>
</reference>
<comment type="subcellular location">
    <subcellularLocation>
        <location evidence="1">Nucleus</location>
    </subcellularLocation>
</comment>
<dbReference type="SMART" id="SM00614">
    <property type="entry name" value="ZnF_BED"/>
    <property type="match status" value="1"/>
</dbReference>
<accession>A0A821GH22</accession>
<evidence type="ECO:0000256" key="6">
    <source>
        <dbReference type="SAM" id="MobiDB-lite"/>
    </source>
</evidence>
<feature type="region of interest" description="Disordered" evidence="6">
    <location>
        <begin position="1"/>
        <end position="34"/>
    </location>
</feature>
<dbReference type="EMBL" id="CAJOBP010031323">
    <property type="protein sequence ID" value="CAF4665873.1"/>
    <property type="molecule type" value="Genomic_DNA"/>
</dbReference>
<protein>
    <submittedName>
        <fullName evidence="7">Uncharacterized protein</fullName>
    </submittedName>
</protein>
<evidence type="ECO:0000313" key="7">
    <source>
        <dbReference type="EMBL" id="CAF4665873.1"/>
    </source>
</evidence>
<dbReference type="InterPro" id="IPR052035">
    <property type="entry name" value="ZnF_BED_domain_contain"/>
</dbReference>
<name>A0A821GH22_9BILA</name>
<comment type="caution">
    <text evidence="7">The sequence shown here is derived from an EMBL/GenBank/DDBJ whole genome shotgun (WGS) entry which is preliminary data.</text>
</comment>
<dbReference type="GO" id="GO:0005634">
    <property type="term" value="C:nucleus"/>
    <property type="evidence" value="ECO:0007669"/>
    <property type="project" value="UniProtKB-SubCell"/>
</dbReference>
<keyword evidence="5" id="KW-0539">Nucleus</keyword>
<evidence type="ECO:0000256" key="1">
    <source>
        <dbReference type="ARBA" id="ARBA00004123"/>
    </source>
</evidence>
<evidence type="ECO:0000256" key="3">
    <source>
        <dbReference type="ARBA" id="ARBA00022771"/>
    </source>
</evidence>
<sequence length="287" mass="32274">MASDTAETETSLQGSIIVVSDTASSTDESPATKSLEKTARDQFYTDIKMTNETKSWEATCKICKSKIRGTKGVTSNYNRHAKDFHPSEYESWQEQLQSISLTGQKKITDTITVHKVKHSSSSRYSTIHSRQVELQKSIVENLIIELGLPLSLIERSGFITFMSNVDPKFSTISRRTLTRTILPDLYTKMLHGLKSFCSMATFISLTLDLWTDRRQRVFFALTGHSIINSEFKSYVLSFQPIYGKHRAPVLLDTYEACISSFSIRGKLVRLITDSASNNIAAFSGLII</sequence>
<feature type="compositionally biased region" description="Polar residues" evidence="6">
    <location>
        <begin position="21"/>
        <end position="32"/>
    </location>
</feature>
<evidence type="ECO:0000256" key="2">
    <source>
        <dbReference type="ARBA" id="ARBA00022723"/>
    </source>
</evidence>
<dbReference type="PANTHER" id="PTHR46481">
    <property type="entry name" value="ZINC FINGER BED DOMAIN-CONTAINING PROTEIN 4"/>
    <property type="match status" value="1"/>
</dbReference>
<keyword evidence="4" id="KW-0862">Zinc</keyword>
<organism evidence="7 8">
    <name type="scientific">Rotaria socialis</name>
    <dbReference type="NCBI Taxonomy" id="392032"/>
    <lineage>
        <taxon>Eukaryota</taxon>
        <taxon>Metazoa</taxon>
        <taxon>Spiralia</taxon>
        <taxon>Gnathifera</taxon>
        <taxon>Rotifera</taxon>
        <taxon>Eurotatoria</taxon>
        <taxon>Bdelloidea</taxon>
        <taxon>Philodinida</taxon>
        <taxon>Philodinidae</taxon>
        <taxon>Rotaria</taxon>
    </lineage>
</organism>